<comment type="caution">
    <text evidence="3">The sequence shown here is derived from an EMBL/GenBank/DDBJ whole genome shotgun (WGS) entry which is preliminary data.</text>
</comment>
<organism evidence="3 4">
    <name type="scientific">Ophiocordyceps sinensis</name>
    <dbReference type="NCBI Taxonomy" id="72228"/>
    <lineage>
        <taxon>Eukaryota</taxon>
        <taxon>Fungi</taxon>
        <taxon>Dikarya</taxon>
        <taxon>Ascomycota</taxon>
        <taxon>Pezizomycotina</taxon>
        <taxon>Sordariomycetes</taxon>
        <taxon>Hypocreomycetidae</taxon>
        <taxon>Hypocreales</taxon>
        <taxon>Ophiocordycipitaceae</taxon>
        <taxon>Ophiocordyceps</taxon>
    </lineage>
</organism>
<feature type="chain" id="PRO_5034425787" evidence="2">
    <location>
        <begin position="21"/>
        <end position="638"/>
    </location>
</feature>
<keyword evidence="2" id="KW-0732">Signal</keyword>
<evidence type="ECO:0000313" key="3">
    <source>
        <dbReference type="EMBL" id="KAF4511220.1"/>
    </source>
</evidence>
<evidence type="ECO:0000256" key="2">
    <source>
        <dbReference type="SAM" id="SignalP"/>
    </source>
</evidence>
<gene>
    <name evidence="3" type="ORF">G6O67_003038</name>
</gene>
<keyword evidence="4" id="KW-1185">Reference proteome</keyword>
<proteinExistence type="predicted"/>
<evidence type="ECO:0000256" key="1">
    <source>
        <dbReference type="SAM" id="MobiDB-lite"/>
    </source>
</evidence>
<feature type="region of interest" description="Disordered" evidence="1">
    <location>
        <begin position="535"/>
        <end position="563"/>
    </location>
</feature>
<dbReference type="OrthoDB" id="4928207at2759"/>
<name>A0A8H4V869_9HYPO</name>
<feature type="signal peptide" evidence="2">
    <location>
        <begin position="1"/>
        <end position="20"/>
    </location>
</feature>
<reference evidence="3 4" key="1">
    <citation type="journal article" date="2020" name="Genome Biol. Evol.">
        <title>A new high-quality draft genome assembly of the Chinese cordyceps Ophiocordyceps sinensis.</title>
        <authorList>
            <person name="Shu R."/>
            <person name="Zhang J."/>
            <person name="Meng Q."/>
            <person name="Zhang H."/>
            <person name="Zhou G."/>
            <person name="Li M."/>
            <person name="Wu P."/>
            <person name="Zhao Y."/>
            <person name="Chen C."/>
            <person name="Qin Q."/>
        </authorList>
    </citation>
    <scope>NUCLEOTIDE SEQUENCE [LARGE SCALE GENOMIC DNA]</scope>
    <source>
        <strain evidence="3 4">IOZ07</strain>
    </source>
</reference>
<dbReference type="Proteomes" id="UP000557566">
    <property type="component" value="Unassembled WGS sequence"/>
</dbReference>
<dbReference type="AlphaFoldDB" id="A0A8H4V869"/>
<dbReference type="EMBL" id="JAAVMX010000003">
    <property type="protein sequence ID" value="KAF4511220.1"/>
    <property type="molecule type" value="Genomic_DNA"/>
</dbReference>
<sequence>MIASYVALAGTLATLQAVSAQKVDIKVALQRVGNVGDQCHPPLDTYVLSKAGQPTIPPCIAEQGISSFCEELTKAPPRSDLKRIQAALKAYQQCIIGPGSSYREDVMGCLDCKLKHNVFSPAQHAWWVKKMSEALDTFTSDAQPTSYTWEYALRIIKWDEYENLAKPETIEVKATPVAEYYPNAPKVQGIATFVYNNRTYPEAALRDQGLLPEQTVVQRIDPFGVLFEAQVKPAATPVDAPSQLTAQHTTLIRLASGSRLPAGTSSKLPLFSNHTRTAASSLPDSTLTPAVASLQTTSTGAVAGAVSEATVSNTQSTAPAPVAAFQTQSAVAAAASAAPEIKMAGADAVAGVDEATGVVKAAGVDEAAGVVKAAGVDEAAGVVKATAPGNSQVLVQSCYQESIIFVRFEGGLNFTLAAVSQEIHAVAGAEPRRMSVSDAVRRRLPDISGCEECKRTISLNSAARGRAVSNHPAGLVGQQICAALGDKTLSVQARQEKAQKVVDNAVAVTADASARVSVSVGAAATPKCKSATLKNKSARRPVDKVETQSSVAHKQATADETNIHSSVAHKQATVDETRIHSSASQKQTAIGPFLAKVQAQAQAQAQIEAQIEAKAQLKAKVQANAKAQVSSKGAVATC</sequence>
<feature type="compositionally biased region" description="Polar residues" evidence="1">
    <location>
        <begin position="547"/>
        <end position="563"/>
    </location>
</feature>
<accession>A0A8H4V869</accession>
<evidence type="ECO:0000313" key="4">
    <source>
        <dbReference type="Proteomes" id="UP000557566"/>
    </source>
</evidence>
<protein>
    <submittedName>
        <fullName evidence="3">Uncharacterized protein</fullName>
    </submittedName>
</protein>